<dbReference type="AlphaFoldDB" id="D6AH76"/>
<organism evidence="1 2">
    <name type="scientific">Streptomyces filamentosus NRRL 15998</name>
    <dbReference type="NCBI Taxonomy" id="457431"/>
    <lineage>
        <taxon>Bacteria</taxon>
        <taxon>Bacillati</taxon>
        <taxon>Actinomycetota</taxon>
        <taxon>Actinomycetes</taxon>
        <taxon>Kitasatosporales</taxon>
        <taxon>Streptomycetaceae</taxon>
        <taxon>Streptomyces</taxon>
    </lineage>
</organism>
<name>D6AH76_STRFL</name>
<reference evidence="2" key="1">
    <citation type="submission" date="2008-10" db="EMBL/GenBank/DDBJ databases">
        <authorList>
            <person name="Molnar K."/>
        </authorList>
    </citation>
    <scope>NUCLEOTIDE SEQUENCE [LARGE SCALE GENOMIC DNA]</scope>
    <source>
        <strain evidence="2">NRRL 15998</strain>
    </source>
</reference>
<accession>D6AH76</accession>
<proteinExistence type="predicted"/>
<evidence type="ECO:0000313" key="1">
    <source>
        <dbReference type="EMBL" id="EFE72897.2"/>
    </source>
</evidence>
<dbReference type="Proteomes" id="UP000003986">
    <property type="component" value="Unassembled WGS sequence"/>
</dbReference>
<dbReference type="EMBL" id="DS999644">
    <property type="protein sequence ID" value="EFE72897.2"/>
    <property type="molecule type" value="Genomic_DNA"/>
</dbReference>
<sequence>MRVRLQVGVALCGLGVLVTQERERRRCGARSAGMVPDPLLLAVAFEAGAFAFQGASRSRVRAEHGQGGALRQTARKFANSGPATGRAVGQDDPMSQDLVTFLHARLDEEANLAGRCDGDGCGEWAPHGHTVDFCQGELSGFHSTIALHVALHDPARVLREAEAKRRVLARHGLSPATGDPELPWDNRDDCRYDGATWPCDDLLGLASPYADHPDYPQRP</sequence>
<evidence type="ECO:0000313" key="2">
    <source>
        <dbReference type="Proteomes" id="UP000003986"/>
    </source>
</evidence>
<dbReference type="Pfam" id="PF19730">
    <property type="entry name" value="DUF6221"/>
    <property type="match status" value="1"/>
</dbReference>
<protein>
    <submittedName>
        <fullName evidence="1">Uncharacterized protein</fullName>
    </submittedName>
</protein>
<gene>
    <name evidence="1" type="ORF">SSGG_00263</name>
</gene>
<dbReference type="InterPro" id="IPR046193">
    <property type="entry name" value="DUF6221"/>
</dbReference>
<reference evidence="2" key="2">
    <citation type="submission" date="2008-12" db="EMBL/GenBank/DDBJ databases">
        <title>Annotation of Streptomyces roseosporus strain NRRL 15998.</title>
        <authorList>
            <consortium name="The Broad Institute Genome Sequencing Platform"/>
            <consortium name="Broad Institute Microbial Sequencing Center"/>
            <person name="Fischbach M."/>
            <person name="Ward D."/>
            <person name="Young S."/>
            <person name="Kodira C.D."/>
            <person name="Zeng Q."/>
            <person name="Koehrsen M."/>
            <person name="Godfrey P."/>
            <person name="Alvarado L."/>
            <person name="Berlin A.M."/>
            <person name="Borenstein D."/>
            <person name="Chen Z."/>
            <person name="Engels R."/>
            <person name="Freedman E."/>
            <person name="Gellesch M."/>
            <person name="Goldberg J."/>
            <person name="Griggs A."/>
            <person name="Gujja S."/>
            <person name="Heiman D.I."/>
            <person name="Hepburn T.A."/>
            <person name="Howarth C."/>
            <person name="Jen D."/>
            <person name="Larson L."/>
            <person name="Lewis B."/>
            <person name="Mehta T."/>
            <person name="Park D."/>
            <person name="Pearson M."/>
            <person name="Roberts A."/>
            <person name="Saif S."/>
            <person name="Shea T.D."/>
            <person name="Shenoy N."/>
            <person name="Sisk P."/>
            <person name="Stolte C."/>
            <person name="Sykes S.N."/>
            <person name="Walk T."/>
            <person name="White J."/>
            <person name="Yandava C."/>
            <person name="Straight P."/>
            <person name="Clardy J."/>
            <person name="Hung D."/>
            <person name="Kolter R."/>
            <person name="Mekalanos J."/>
            <person name="Walker S."/>
            <person name="Walsh C.T."/>
            <person name="Wieland B.L.C."/>
            <person name="Ilzarbe M."/>
            <person name="Galagan J."/>
            <person name="Nusbaum C."/>
            <person name="Birren B."/>
        </authorList>
    </citation>
    <scope>NUCLEOTIDE SEQUENCE [LARGE SCALE GENOMIC DNA]</scope>
    <source>
        <strain evidence="2">NRRL 15998</strain>
    </source>
</reference>